<evidence type="ECO:0000256" key="5">
    <source>
        <dbReference type="ARBA" id="ARBA00022989"/>
    </source>
</evidence>
<dbReference type="GO" id="GO:0005516">
    <property type="term" value="F:calmodulin binding"/>
    <property type="evidence" value="ECO:0007669"/>
    <property type="project" value="UniProtKB-KW"/>
</dbReference>
<feature type="region of interest" description="Disordered" evidence="9">
    <location>
        <begin position="458"/>
        <end position="507"/>
    </location>
</feature>
<feature type="transmembrane region" description="Helical" evidence="10">
    <location>
        <begin position="62"/>
        <end position="80"/>
    </location>
</feature>
<comment type="domain">
    <text evidence="8">The C-terminus contains a calmodulin-binding domain, which binds calmodulin in a calcium-dependent fashion.</text>
</comment>
<dbReference type="GO" id="GO:0006952">
    <property type="term" value="P:defense response"/>
    <property type="evidence" value="ECO:0007669"/>
    <property type="project" value="UniProtKB-KW"/>
</dbReference>
<keyword evidence="4 8" id="KW-0611">Plant defense</keyword>
<organism evidence="11 12">
    <name type="scientific">Morus notabilis</name>
    <dbReference type="NCBI Taxonomy" id="981085"/>
    <lineage>
        <taxon>Eukaryota</taxon>
        <taxon>Viridiplantae</taxon>
        <taxon>Streptophyta</taxon>
        <taxon>Embryophyta</taxon>
        <taxon>Tracheophyta</taxon>
        <taxon>Spermatophyta</taxon>
        <taxon>Magnoliopsida</taxon>
        <taxon>eudicotyledons</taxon>
        <taxon>Gunneridae</taxon>
        <taxon>Pentapetalae</taxon>
        <taxon>rosids</taxon>
        <taxon>fabids</taxon>
        <taxon>Rosales</taxon>
        <taxon>Moraceae</taxon>
        <taxon>Moreae</taxon>
        <taxon>Morus</taxon>
    </lineage>
</organism>
<evidence type="ECO:0000313" key="11">
    <source>
        <dbReference type="EMBL" id="EXC16245.1"/>
    </source>
</evidence>
<feature type="transmembrane region" description="Helical" evidence="10">
    <location>
        <begin position="303"/>
        <end position="328"/>
    </location>
</feature>
<gene>
    <name evidence="8" type="primary">MLO</name>
    <name evidence="11" type="ORF">L484_024419</name>
</gene>
<keyword evidence="12" id="KW-1185">Reference proteome</keyword>
<keyword evidence="8" id="KW-0112">Calmodulin-binding</keyword>
<evidence type="ECO:0000256" key="6">
    <source>
        <dbReference type="ARBA" id="ARBA00023136"/>
    </source>
</evidence>
<reference evidence="12" key="1">
    <citation type="submission" date="2013-01" db="EMBL/GenBank/DDBJ databases">
        <title>Draft Genome Sequence of a Mulberry Tree, Morus notabilis C.K. Schneid.</title>
        <authorList>
            <person name="He N."/>
            <person name="Zhao S."/>
        </authorList>
    </citation>
    <scope>NUCLEOTIDE SEQUENCE</scope>
</reference>
<evidence type="ECO:0000256" key="1">
    <source>
        <dbReference type="ARBA" id="ARBA00004141"/>
    </source>
</evidence>
<dbReference type="PANTHER" id="PTHR31942:SF59">
    <property type="entry name" value="MLO-LIKE PROTEIN"/>
    <property type="match status" value="1"/>
</dbReference>
<keyword evidence="5 8" id="KW-1133">Transmembrane helix</keyword>
<dbReference type="InterPro" id="IPR004326">
    <property type="entry name" value="Mlo"/>
</dbReference>
<sequence>MAAGDDSVRSLEHTPTWAVAVVCFIIISISITMEHSIHLLANWFKKRNKTALFGALEKLKSELMLLGFISLFLTVTQEYIAKICIPTSAGDTMLPCRKQDANSDSAELNHFVKKFSHTIRQLLAEEEDSTEDGDSCTAKGKVALISEDGIHQLHIFIFVLALMQIVYSTLTMGLGRAKMRRWKVWEKETQTTEYIVANDPNRFRFTRQTTFGRRHMNNFTETVVHLWIKSFFRQFYKSVAKVDYLTLRHGFIAAHFSGRHNSFNFQQYIQRSLEEDFSVVVGVSPLMWFLVVILLLVDVHDWYVYSWLSFVPLLISLAIGSKLGVIVARMALQIKDQNNVIIGTPLVKPNDDLFWFGKPKFVLTLIHYILFVNAYEVAFVIWVIMGSEYKSKAIEEQMGGIMRRWVAEVRERRKNQLEQSLQYSVRTSLSAEWSPRISTASANEVPPFMRNKSYAEEIMEEKDQEGEEEEEEEIQLQRKKRVTIIQGESSLSRSHHRRVNEINKYAE</sequence>
<dbReference type="eggNOG" id="ENOG502QW1A">
    <property type="taxonomic scope" value="Eukaryota"/>
</dbReference>
<evidence type="ECO:0000256" key="9">
    <source>
        <dbReference type="SAM" id="MobiDB-lite"/>
    </source>
</evidence>
<evidence type="ECO:0000256" key="7">
    <source>
        <dbReference type="ARBA" id="ARBA00023265"/>
    </source>
</evidence>
<comment type="function">
    <text evidence="8">May be involved in modulation of pathogen defense and leaf cell death.</text>
</comment>
<dbReference type="Pfam" id="PF03094">
    <property type="entry name" value="Mlo"/>
    <property type="match status" value="1"/>
</dbReference>
<keyword evidence="3 8" id="KW-0812">Transmembrane</keyword>
<comment type="similarity">
    <text evidence="2 8">Belongs to the MLO family.</text>
</comment>
<comment type="subcellular location">
    <subcellularLocation>
        <location evidence="1 8">Membrane</location>
        <topology evidence="1 8">Multi-pass membrane protein</topology>
    </subcellularLocation>
</comment>
<dbReference type="PANTHER" id="PTHR31942">
    <property type="entry name" value="MLO-LIKE PROTEIN 1"/>
    <property type="match status" value="1"/>
</dbReference>
<feature type="transmembrane region" description="Helical" evidence="10">
    <location>
        <begin position="153"/>
        <end position="174"/>
    </location>
</feature>
<dbReference type="EMBL" id="KE345789">
    <property type="protein sequence ID" value="EXC16245.1"/>
    <property type="molecule type" value="Genomic_DNA"/>
</dbReference>
<evidence type="ECO:0000256" key="2">
    <source>
        <dbReference type="ARBA" id="ARBA00006574"/>
    </source>
</evidence>
<evidence type="ECO:0000256" key="8">
    <source>
        <dbReference type="RuleBase" id="RU280816"/>
    </source>
</evidence>
<dbReference type="STRING" id="981085.W9RX37"/>
<protein>
    <recommendedName>
        <fullName evidence="8">MLO-like protein</fullName>
    </recommendedName>
</protein>
<evidence type="ECO:0000256" key="4">
    <source>
        <dbReference type="ARBA" id="ARBA00022821"/>
    </source>
</evidence>
<feature type="transmembrane region" description="Helical" evidence="10">
    <location>
        <begin position="365"/>
        <end position="385"/>
    </location>
</feature>
<feature type="transmembrane region" description="Helical" evidence="10">
    <location>
        <begin position="17"/>
        <end position="41"/>
    </location>
</feature>
<accession>W9RX37</accession>
<proteinExistence type="inferred from homology"/>
<keyword evidence="6 8" id="KW-0472">Membrane</keyword>
<dbReference type="GO" id="GO:0016020">
    <property type="term" value="C:membrane"/>
    <property type="evidence" value="ECO:0007669"/>
    <property type="project" value="UniProtKB-SubCell"/>
</dbReference>
<name>W9RX37_9ROSA</name>
<evidence type="ECO:0000313" key="12">
    <source>
        <dbReference type="Proteomes" id="UP000030645"/>
    </source>
</evidence>
<dbReference type="Proteomes" id="UP000030645">
    <property type="component" value="Unassembled WGS sequence"/>
</dbReference>
<evidence type="ECO:0000256" key="3">
    <source>
        <dbReference type="ARBA" id="ARBA00022692"/>
    </source>
</evidence>
<feature type="compositionally biased region" description="Acidic residues" evidence="9">
    <location>
        <begin position="458"/>
        <end position="474"/>
    </location>
</feature>
<feature type="transmembrane region" description="Helical" evidence="10">
    <location>
        <begin position="277"/>
        <end position="297"/>
    </location>
</feature>
<dbReference type="AlphaFoldDB" id="W9RX37"/>
<keyword evidence="7 8" id="KW-0568">Pathogenesis-related protein</keyword>
<evidence type="ECO:0000256" key="10">
    <source>
        <dbReference type="SAM" id="Phobius"/>
    </source>
</evidence>